<evidence type="ECO:0000313" key="9">
    <source>
        <dbReference type="Proteomes" id="UP000518752"/>
    </source>
</evidence>
<organism evidence="8 9">
    <name type="scientific">Collybiopsis confluens</name>
    <dbReference type="NCBI Taxonomy" id="2823264"/>
    <lineage>
        <taxon>Eukaryota</taxon>
        <taxon>Fungi</taxon>
        <taxon>Dikarya</taxon>
        <taxon>Basidiomycota</taxon>
        <taxon>Agaricomycotina</taxon>
        <taxon>Agaricomycetes</taxon>
        <taxon>Agaricomycetidae</taxon>
        <taxon>Agaricales</taxon>
        <taxon>Marasmiineae</taxon>
        <taxon>Omphalotaceae</taxon>
        <taxon>Collybiopsis</taxon>
    </lineage>
</organism>
<dbReference type="Proteomes" id="UP000518752">
    <property type="component" value="Unassembled WGS sequence"/>
</dbReference>
<keyword evidence="7" id="KW-0503">Monooxygenase</keyword>
<protein>
    <recommendedName>
        <fullName evidence="10">Cyclohexanone monooxygenase</fullName>
    </recommendedName>
</protein>
<dbReference type="Gene3D" id="3.50.50.60">
    <property type="entry name" value="FAD/NAD(P)-binding domain"/>
    <property type="match status" value="2"/>
</dbReference>
<dbReference type="GO" id="GO:0050661">
    <property type="term" value="F:NADP binding"/>
    <property type="evidence" value="ECO:0007669"/>
    <property type="project" value="InterPro"/>
</dbReference>
<evidence type="ECO:0000256" key="5">
    <source>
        <dbReference type="ARBA" id="ARBA00022857"/>
    </source>
</evidence>
<evidence type="ECO:0000256" key="2">
    <source>
        <dbReference type="ARBA" id="ARBA00010139"/>
    </source>
</evidence>
<dbReference type="GO" id="GO:0004499">
    <property type="term" value="F:N,N-dimethylaniline monooxygenase activity"/>
    <property type="evidence" value="ECO:0007669"/>
    <property type="project" value="InterPro"/>
</dbReference>
<proteinExistence type="inferred from homology"/>
<sequence>MYYRKSNTLTGRYPYKSSDKKGTWYPFPLTVFTMPTSALYTDLDVLIVGAGFSGLYQLYTLRPLGLRVKIFEAAPEIGGVWYWNTYPGARVDTGCDSYQYSLKNIWRDWHWNELFPSQSAMQEYFHHVDREWDLKKDIHLSTRVKSAQWVEAEKKWIITTEDGALVRTRFFIVCTGVNSEPYIPKYEGLELFTGACHHTARWPRDGLSLAGKRIAVIGTGASGVQVSQEAAKCASKLTVFQRTPNPCLPMRQRQINICKQELEEYKNLKEELYPIMFTRMLQTPGGLAYMCVPQKTFSVTPEERRLFYEQLYQRGGVALWLWGYNDVFTDKAANDEVYAFWRKKTLSRIKDPKLAEKLAPAVPQNAFGVKRDNVELVDLPENPIERITEAGIVTKDGMEHPIDVLVMATGFDSITGGITAIDIKGKNGTTIREEWSQGTHTFLGVASSNFPNLFFINGPQAPTALSNEMQGDWLTGLMKHAQTNKIEYIEARREAEEGWRQLVMGINAMTLFSTGKSWYNGNNIPNKPVEPLSFVGGVPLYMQQCKECAENNYQGFIVQ</sequence>
<reference evidence="8 9" key="1">
    <citation type="journal article" date="2020" name="ISME J.">
        <title>Uncovering the hidden diversity of litter-decomposition mechanisms in mushroom-forming fungi.</title>
        <authorList>
            <person name="Floudas D."/>
            <person name="Bentzer J."/>
            <person name="Ahren D."/>
            <person name="Johansson T."/>
            <person name="Persson P."/>
            <person name="Tunlid A."/>
        </authorList>
    </citation>
    <scope>NUCLEOTIDE SEQUENCE [LARGE SCALE GENOMIC DNA]</scope>
    <source>
        <strain evidence="8 9">CBS 406.79</strain>
    </source>
</reference>
<evidence type="ECO:0000256" key="1">
    <source>
        <dbReference type="ARBA" id="ARBA00001974"/>
    </source>
</evidence>
<keyword evidence="5" id="KW-0521">NADP</keyword>
<dbReference type="AlphaFoldDB" id="A0A8H5LPV3"/>
<evidence type="ECO:0000256" key="4">
    <source>
        <dbReference type="ARBA" id="ARBA00022827"/>
    </source>
</evidence>
<evidence type="ECO:0008006" key="10">
    <source>
        <dbReference type="Google" id="ProtNLM"/>
    </source>
</evidence>
<dbReference type="PRINTS" id="PR00411">
    <property type="entry name" value="PNDRDTASEI"/>
</dbReference>
<keyword evidence="3" id="KW-0285">Flavoprotein</keyword>
<comment type="cofactor">
    <cofactor evidence="1">
        <name>FAD</name>
        <dbReference type="ChEBI" id="CHEBI:57692"/>
    </cofactor>
</comment>
<dbReference type="EMBL" id="JAACJN010000177">
    <property type="protein sequence ID" value="KAF5365001.1"/>
    <property type="molecule type" value="Genomic_DNA"/>
</dbReference>
<evidence type="ECO:0000313" key="8">
    <source>
        <dbReference type="EMBL" id="KAF5365001.1"/>
    </source>
</evidence>
<dbReference type="GO" id="GO:0050660">
    <property type="term" value="F:flavin adenine dinucleotide binding"/>
    <property type="evidence" value="ECO:0007669"/>
    <property type="project" value="InterPro"/>
</dbReference>
<evidence type="ECO:0000256" key="7">
    <source>
        <dbReference type="ARBA" id="ARBA00023033"/>
    </source>
</evidence>
<evidence type="ECO:0000256" key="6">
    <source>
        <dbReference type="ARBA" id="ARBA00023002"/>
    </source>
</evidence>
<dbReference type="OrthoDB" id="66881at2759"/>
<dbReference type="PANTHER" id="PTHR43098:SF3">
    <property type="entry name" value="L-ORNITHINE N(5)-MONOOXYGENASE-RELATED"/>
    <property type="match status" value="1"/>
</dbReference>
<comment type="similarity">
    <text evidence="2">Belongs to the FAD-binding monooxygenase family.</text>
</comment>
<dbReference type="InterPro" id="IPR050775">
    <property type="entry name" value="FAD-binding_Monooxygenases"/>
</dbReference>
<keyword evidence="6" id="KW-0560">Oxidoreductase</keyword>
<dbReference type="InterPro" id="IPR020946">
    <property type="entry name" value="Flavin_mOase-like"/>
</dbReference>
<keyword evidence="4" id="KW-0274">FAD</keyword>
<dbReference type="InterPro" id="IPR036188">
    <property type="entry name" value="FAD/NAD-bd_sf"/>
</dbReference>
<dbReference type="Pfam" id="PF00743">
    <property type="entry name" value="FMO-like"/>
    <property type="match status" value="1"/>
</dbReference>
<dbReference type="SUPFAM" id="SSF51905">
    <property type="entry name" value="FAD/NAD(P)-binding domain"/>
    <property type="match status" value="2"/>
</dbReference>
<accession>A0A8H5LPV3</accession>
<dbReference type="PANTHER" id="PTHR43098">
    <property type="entry name" value="L-ORNITHINE N(5)-MONOOXYGENASE-RELATED"/>
    <property type="match status" value="1"/>
</dbReference>
<comment type="caution">
    <text evidence="8">The sequence shown here is derived from an EMBL/GenBank/DDBJ whole genome shotgun (WGS) entry which is preliminary data.</text>
</comment>
<name>A0A8H5LPV3_9AGAR</name>
<keyword evidence="9" id="KW-1185">Reference proteome</keyword>
<evidence type="ECO:0000256" key="3">
    <source>
        <dbReference type="ARBA" id="ARBA00022630"/>
    </source>
</evidence>
<gene>
    <name evidence="8" type="ORF">D9757_011431</name>
</gene>